<evidence type="ECO:0000256" key="3">
    <source>
        <dbReference type="ARBA" id="ARBA00022692"/>
    </source>
</evidence>
<dbReference type="AlphaFoldDB" id="A0A4S8JQJ4"/>
<keyword evidence="3 11" id="KW-0812">Transmembrane</keyword>
<dbReference type="CDD" id="cd08760">
    <property type="entry name" value="Cyt_b561_FRRS1_like"/>
    <property type="match status" value="1"/>
</dbReference>
<feature type="domain" description="Cytochrome b561" evidence="14">
    <location>
        <begin position="174"/>
        <end position="373"/>
    </location>
</feature>
<dbReference type="CDD" id="cd09629">
    <property type="entry name" value="DOMON_CIL1_like"/>
    <property type="match status" value="1"/>
</dbReference>
<evidence type="ECO:0000256" key="10">
    <source>
        <dbReference type="SAM" id="MobiDB-lite"/>
    </source>
</evidence>
<dbReference type="PROSITE" id="PS50836">
    <property type="entry name" value="DOMON"/>
    <property type="match status" value="1"/>
</dbReference>
<name>A0A4S8JQJ4_MUSBA</name>
<keyword evidence="6 11" id="KW-1133">Transmembrane helix</keyword>
<dbReference type="STRING" id="52838.A0A4S8JQJ4"/>
<comment type="cofactor">
    <cofactor evidence="8">
        <name>heme b</name>
        <dbReference type="ChEBI" id="CHEBI:60344"/>
    </cofactor>
    <text evidence="8">Binds 2 heme b groups non-covalently.</text>
</comment>
<feature type="transmembrane region" description="Helical" evidence="11">
    <location>
        <begin position="246"/>
        <end position="268"/>
    </location>
</feature>
<evidence type="ECO:0000256" key="4">
    <source>
        <dbReference type="ARBA" id="ARBA00022729"/>
    </source>
</evidence>
<dbReference type="Pfam" id="PF04526">
    <property type="entry name" value="DUF568"/>
    <property type="match status" value="1"/>
</dbReference>
<feature type="region of interest" description="Disordered" evidence="10">
    <location>
        <begin position="384"/>
        <end position="403"/>
    </location>
</feature>
<evidence type="ECO:0000256" key="5">
    <source>
        <dbReference type="ARBA" id="ARBA00022982"/>
    </source>
</evidence>
<evidence type="ECO:0000259" key="13">
    <source>
        <dbReference type="PROSITE" id="PS50836"/>
    </source>
</evidence>
<feature type="domain" description="DOMON" evidence="13">
    <location>
        <begin position="41"/>
        <end position="167"/>
    </location>
</feature>
<dbReference type="PANTHER" id="PTHR23130:SF60">
    <property type="entry name" value="CYTOCHROME B561 AND DOMON DOMAIN-CONTAINING PROTEIN"/>
    <property type="match status" value="1"/>
</dbReference>
<evidence type="ECO:0000259" key="14">
    <source>
        <dbReference type="PROSITE" id="PS50939"/>
    </source>
</evidence>
<keyword evidence="16" id="KW-1185">Reference proteome</keyword>
<keyword evidence="2 8" id="KW-0813">Transport</keyword>
<feature type="binding site" description="axial binding residue" evidence="9">
    <location>
        <position position="212"/>
    </location>
    <ligand>
        <name>heme b</name>
        <dbReference type="ChEBI" id="CHEBI:60344"/>
        <label>1</label>
    </ligand>
    <ligandPart>
        <name>Fe</name>
        <dbReference type="ChEBI" id="CHEBI:18248"/>
    </ligandPart>
</feature>
<dbReference type="InterPro" id="IPR017214">
    <property type="entry name" value="UCP037471"/>
</dbReference>
<evidence type="ECO:0000256" key="9">
    <source>
        <dbReference type="PIRSR" id="PIRSR037471-1"/>
    </source>
</evidence>
<dbReference type="Gene3D" id="1.20.120.1770">
    <property type="match status" value="1"/>
</dbReference>
<keyword evidence="7 8" id="KW-0472">Membrane</keyword>
<evidence type="ECO:0000256" key="8">
    <source>
        <dbReference type="PIRNR" id="PIRNR037471"/>
    </source>
</evidence>
<evidence type="ECO:0000313" key="16">
    <source>
        <dbReference type="Proteomes" id="UP000317650"/>
    </source>
</evidence>
<sequence length="403" mass="42849">MSPSLLLLLLFLGLWVTSATARCTITTFAKTYKKCVTLPTQGASLAWTYHPLNATLDLAFSGSFISPSGWIAWGLNPDSPAMTGAHALVAFSDPTSGGLLLLPFVLDPSVKLQRVPLLSRPFGLHLLSSSAVLRGAPSARAGAEVQIFAILKLSPNRTRLHHVWNRGLYVQGYSPTIHPTAPSDLASRATIDIASTASEVTPPAPDAIPSAHAALNAASWGFLLPAGVAVARYLRQRTSLGPSWFYAHAATQIVGFLLGTAGFALGIFLGSRSPGVEYGLHRGLGVAAFVAGGLQSAALLFRPKTTNRYRKYWKSYHHFVGYGCAVLGVVNVFQGMEVMGLGRSYWKLAYCLALSTLVGVCVALEVNSWVVFCRKAEEDMTAVTREGGGGGVESHHQVVKGTA</sequence>
<evidence type="ECO:0000313" key="15">
    <source>
        <dbReference type="EMBL" id="THU64369.1"/>
    </source>
</evidence>
<dbReference type="PIRSF" id="PIRSF037471">
    <property type="entry name" value="UCP037471"/>
    <property type="match status" value="1"/>
</dbReference>
<keyword evidence="4 12" id="KW-0732">Signal</keyword>
<evidence type="ECO:0000256" key="12">
    <source>
        <dbReference type="SAM" id="SignalP"/>
    </source>
</evidence>
<accession>A0A4S8JQJ4</accession>
<feature type="signal peptide" evidence="12">
    <location>
        <begin position="1"/>
        <end position="21"/>
    </location>
</feature>
<proteinExistence type="predicted"/>
<feature type="chain" id="PRO_5020854651" description="Cytochrome b561 and DOMON domain-containing protein" evidence="12">
    <location>
        <begin position="22"/>
        <end position="403"/>
    </location>
</feature>
<dbReference type="Pfam" id="PF03188">
    <property type="entry name" value="Cytochrom_B561"/>
    <property type="match status" value="1"/>
</dbReference>
<organism evidence="15 16">
    <name type="scientific">Musa balbisiana</name>
    <name type="common">Banana</name>
    <dbReference type="NCBI Taxonomy" id="52838"/>
    <lineage>
        <taxon>Eukaryota</taxon>
        <taxon>Viridiplantae</taxon>
        <taxon>Streptophyta</taxon>
        <taxon>Embryophyta</taxon>
        <taxon>Tracheophyta</taxon>
        <taxon>Spermatophyta</taxon>
        <taxon>Magnoliopsida</taxon>
        <taxon>Liliopsida</taxon>
        <taxon>Zingiberales</taxon>
        <taxon>Musaceae</taxon>
        <taxon>Musa</taxon>
    </lineage>
</organism>
<dbReference type="Proteomes" id="UP000317650">
    <property type="component" value="Chromosome 1"/>
</dbReference>
<dbReference type="GO" id="GO:0016020">
    <property type="term" value="C:membrane"/>
    <property type="evidence" value="ECO:0007669"/>
    <property type="project" value="UniProtKB-SubCell"/>
</dbReference>
<gene>
    <name evidence="15" type="ORF">C4D60_Mb01t25760</name>
</gene>
<reference evidence="15 16" key="1">
    <citation type="journal article" date="2019" name="Nat. Plants">
        <title>Genome sequencing of Musa balbisiana reveals subgenome evolution and function divergence in polyploid bananas.</title>
        <authorList>
            <person name="Yao X."/>
        </authorList>
    </citation>
    <scope>NUCLEOTIDE SEQUENCE [LARGE SCALE GENOMIC DNA]</scope>
    <source>
        <strain evidence="16">cv. DH-PKW</strain>
        <tissue evidence="15">Leaves</tissue>
    </source>
</reference>
<feature type="binding site" description="axial binding residue" evidence="9">
    <location>
        <position position="248"/>
    </location>
    <ligand>
        <name>heme b</name>
        <dbReference type="ChEBI" id="CHEBI:60344"/>
        <label>1</label>
    </ligand>
    <ligandPart>
        <name>Fe</name>
        <dbReference type="ChEBI" id="CHEBI:18248"/>
    </ligandPart>
</feature>
<keyword evidence="5 8" id="KW-0249">Electron transport</keyword>
<feature type="binding site" description="axial binding residue" evidence="9">
    <location>
        <position position="281"/>
    </location>
    <ligand>
        <name>heme b</name>
        <dbReference type="ChEBI" id="CHEBI:60344"/>
        <label>1</label>
    </ligand>
    <ligandPart>
        <name>Fe</name>
        <dbReference type="ChEBI" id="CHEBI:18248"/>
    </ligandPart>
</feature>
<feature type="transmembrane region" description="Helical" evidence="11">
    <location>
        <begin position="280"/>
        <end position="301"/>
    </location>
</feature>
<evidence type="ECO:0000256" key="2">
    <source>
        <dbReference type="ARBA" id="ARBA00022448"/>
    </source>
</evidence>
<comment type="caution">
    <text evidence="15">The sequence shown here is derived from an EMBL/GenBank/DDBJ whole genome shotgun (WGS) entry which is preliminary data.</text>
</comment>
<evidence type="ECO:0000256" key="11">
    <source>
        <dbReference type="SAM" id="Phobius"/>
    </source>
</evidence>
<dbReference type="GO" id="GO:0046872">
    <property type="term" value="F:metal ion binding"/>
    <property type="evidence" value="ECO:0007669"/>
    <property type="project" value="UniProtKB-KW"/>
</dbReference>
<comment type="subcellular location">
    <subcellularLocation>
        <location evidence="1">Membrane</location>
    </subcellularLocation>
</comment>
<evidence type="ECO:0000256" key="6">
    <source>
        <dbReference type="ARBA" id="ARBA00022989"/>
    </source>
</evidence>
<dbReference type="SMART" id="SM00665">
    <property type="entry name" value="B561"/>
    <property type="match status" value="1"/>
</dbReference>
<keyword evidence="9" id="KW-0479">Metal-binding</keyword>
<dbReference type="PROSITE" id="PS50939">
    <property type="entry name" value="CYTOCHROME_B561"/>
    <property type="match status" value="1"/>
</dbReference>
<protein>
    <recommendedName>
        <fullName evidence="8">Cytochrome b561 and DOMON domain-containing protein</fullName>
    </recommendedName>
</protein>
<feature type="transmembrane region" description="Helical" evidence="11">
    <location>
        <begin position="345"/>
        <end position="366"/>
    </location>
</feature>
<feature type="binding site" description="axial binding residue" evidence="9">
    <location>
        <position position="317"/>
    </location>
    <ligand>
        <name>heme b</name>
        <dbReference type="ChEBI" id="CHEBI:60344"/>
        <label>1</label>
    </ligand>
    <ligandPart>
        <name>Fe</name>
        <dbReference type="ChEBI" id="CHEBI:18248"/>
    </ligandPart>
</feature>
<keyword evidence="9" id="KW-0408">Iron</keyword>
<dbReference type="InterPro" id="IPR045265">
    <property type="entry name" value="AIR12_DOMON"/>
</dbReference>
<evidence type="ECO:0000256" key="7">
    <source>
        <dbReference type="ARBA" id="ARBA00023136"/>
    </source>
</evidence>
<dbReference type="InterPro" id="IPR005018">
    <property type="entry name" value="DOMON_domain"/>
</dbReference>
<dbReference type="EMBL" id="PYDT01000004">
    <property type="protein sequence ID" value="THU64369.1"/>
    <property type="molecule type" value="Genomic_DNA"/>
</dbReference>
<feature type="transmembrane region" description="Helical" evidence="11">
    <location>
        <begin position="313"/>
        <end position="333"/>
    </location>
</feature>
<dbReference type="InterPro" id="IPR006593">
    <property type="entry name" value="Cyt_b561/ferric_Rdtase_TM"/>
</dbReference>
<dbReference type="PANTHER" id="PTHR23130">
    <property type="entry name" value="CYTOCHROME B561 AND DOMON DOMAIN-CONTAINING PROTEIN"/>
    <property type="match status" value="1"/>
</dbReference>
<evidence type="ECO:0000256" key="1">
    <source>
        <dbReference type="ARBA" id="ARBA00004370"/>
    </source>
</evidence>